<evidence type="ECO:0000313" key="3">
    <source>
        <dbReference type="Proteomes" id="UP000008854"/>
    </source>
</evidence>
<dbReference type="WBParaSite" id="Smp_344470.1">
    <property type="protein sequence ID" value="Smp_344470.1"/>
    <property type="gene ID" value="Smp_344470"/>
</dbReference>
<keyword evidence="2" id="KW-1133">Transmembrane helix</keyword>
<keyword evidence="2" id="KW-0812">Transmembrane</keyword>
<feature type="transmembrane region" description="Helical" evidence="2">
    <location>
        <begin position="271"/>
        <end position="296"/>
    </location>
</feature>
<evidence type="ECO:0000256" key="1">
    <source>
        <dbReference type="SAM" id="Coils"/>
    </source>
</evidence>
<keyword evidence="2" id="KW-0472">Membrane</keyword>
<organism evidence="3 4">
    <name type="scientific">Schistosoma mansoni</name>
    <name type="common">Blood fluke</name>
    <dbReference type="NCBI Taxonomy" id="6183"/>
    <lineage>
        <taxon>Eukaryota</taxon>
        <taxon>Metazoa</taxon>
        <taxon>Spiralia</taxon>
        <taxon>Lophotrochozoa</taxon>
        <taxon>Platyhelminthes</taxon>
        <taxon>Trematoda</taxon>
        <taxon>Digenea</taxon>
        <taxon>Strigeidida</taxon>
        <taxon>Schistosomatoidea</taxon>
        <taxon>Schistosomatidae</taxon>
        <taxon>Schistosoma</taxon>
    </lineage>
</organism>
<dbReference type="AlphaFoldDB" id="A0A5K4FD84"/>
<feature type="coiled-coil region" evidence="1">
    <location>
        <begin position="35"/>
        <end position="62"/>
    </location>
</feature>
<reference evidence="4" key="2">
    <citation type="submission" date="2019-11" db="UniProtKB">
        <authorList>
            <consortium name="WormBaseParasite"/>
        </authorList>
    </citation>
    <scope>IDENTIFICATION</scope>
    <source>
        <strain evidence="4">Puerto Rican</strain>
    </source>
</reference>
<sequence length="304" mass="35474">MNVLVVTVQASVQNTDIDSKQKSIIRKWKENKKYIESMIESFQDAERKIEDFTDQLKETGDEYEQVDEYIKCSNERLEVQNRLKLLTEFVNTIESEEHEYQIYLNKSKILKDCFNSELLGIEKMISDYPEENCLEFIPHNDTNEVINFGDIGYLNSLIDSRIINIYGINRMSFENKCLSEIAKEISHQSKTLNKRNVLIKKEHNEVDAVQHETILNHTHSSITKNSLFEVNKRNVLIKKEHNEVDAVQHETILNHTQSSITENSSFEGNFYLIYLVIIILSAVFLTGAVYVLCTYAKFVRFNLK</sequence>
<accession>A0A5K4FD84</accession>
<dbReference type="InParanoid" id="A0A5K4FD84"/>
<evidence type="ECO:0000313" key="4">
    <source>
        <dbReference type="WBParaSite" id="Smp_344470.1"/>
    </source>
</evidence>
<keyword evidence="3" id="KW-1185">Reference proteome</keyword>
<dbReference type="Proteomes" id="UP000008854">
    <property type="component" value="Unassembled WGS sequence"/>
</dbReference>
<protein>
    <submittedName>
        <fullName evidence="4">t-SNARE coiled-coil homology domain-containing protein</fullName>
    </submittedName>
</protein>
<reference evidence="3" key="1">
    <citation type="journal article" date="2012" name="PLoS Negl. Trop. Dis.">
        <title>A systematically improved high quality genome and transcriptome of the human blood fluke Schistosoma mansoni.</title>
        <authorList>
            <person name="Protasio A.V."/>
            <person name="Tsai I.J."/>
            <person name="Babbage A."/>
            <person name="Nichol S."/>
            <person name="Hunt M."/>
            <person name="Aslett M.A."/>
            <person name="De Silva N."/>
            <person name="Velarde G.S."/>
            <person name="Anderson T.J."/>
            <person name="Clark R.C."/>
            <person name="Davidson C."/>
            <person name="Dillon G.P."/>
            <person name="Holroyd N.E."/>
            <person name="LoVerde P.T."/>
            <person name="Lloyd C."/>
            <person name="McQuillan J."/>
            <person name="Oliveira G."/>
            <person name="Otto T.D."/>
            <person name="Parker-Manuel S.J."/>
            <person name="Quail M.A."/>
            <person name="Wilson R.A."/>
            <person name="Zerlotini A."/>
            <person name="Dunne D.W."/>
            <person name="Berriman M."/>
        </authorList>
    </citation>
    <scope>NUCLEOTIDE SEQUENCE [LARGE SCALE GENOMIC DNA]</scope>
    <source>
        <strain evidence="3">Puerto Rican</strain>
    </source>
</reference>
<evidence type="ECO:0000256" key="2">
    <source>
        <dbReference type="SAM" id="Phobius"/>
    </source>
</evidence>
<proteinExistence type="predicted"/>
<keyword evidence="1" id="KW-0175">Coiled coil</keyword>
<name>A0A5K4FD84_SCHMA</name>